<proteinExistence type="predicted"/>
<organism evidence="1">
    <name type="scientific">Planktothricoides raciborskii GIHE-MW2</name>
    <dbReference type="NCBI Taxonomy" id="2792601"/>
    <lineage>
        <taxon>Bacteria</taxon>
        <taxon>Bacillati</taxon>
        <taxon>Cyanobacteriota</taxon>
        <taxon>Cyanophyceae</taxon>
        <taxon>Oscillatoriophycideae</taxon>
        <taxon>Oscillatoriales</taxon>
        <taxon>Oscillatoriaceae</taxon>
        <taxon>Planktothricoides</taxon>
    </lineage>
</organism>
<reference evidence="1" key="1">
    <citation type="submission" date="2024-07" db="EMBL/GenBank/DDBJ databases">
        <authorList>
            <person name="Kim Y.J."/>
            <person name="Jeong J.Y."/>
        </authorList>
    </citation>
    <scope>NUCLEOTIDE SEQUENCE</scope>
    <source>
        <strain evidence="1">GIHE-MW2</strain>
    </source>
</reference>
<protein>
    <submittedName>
        <fullName evidence="1">Uncharacterized protein</fullName>
    </submittedName>
</protein>
<gene>
    <name evidence="1" type="ORF">ABWT76_004864</name>
</gene>
<sequence length="47" mass="5624">MTVEQIEAAILNLSETDFAKLRNWLLDLDYQQWDRQLEQDILDGKMI</sequence>
<evidence type="ECO:0000313" key="1">
    <source>
        <dbReference type="EMBL" id="XCM36128.1"/>
    </source>
</evidence>
<dbReference type="RefSeq" id="WP_199317350.1">
    <property type="nucleotide sequence ID" value="NZ_CP159837.1"/>
</dbReference>
<name>A0AAU8JC91_9CYAN</name>
<accession>A0AAU8JC91</accession>
<dbReference type="EMBL" id="CP159837">
    <property type="protein sequence ID" value="XCM36128.1"/>
    <property type="molecule type" value="Genomic_DNA"/>
</dbReference>
<dbReference type="AlphaFoldDB" id="A0AAU8JC91"/>